<reference evidence="4 6" key="1">
    <citation type="submission" date="2015-11" db="EMBL/GenBank/DDBJ databases">
        <title>Genomic analysis of 38 Legionella species identifies large and diverse effector repertoires.</title>
        <authorList>
            <person name="Burstein D."/>
            <person name="Amaro F."/>
            <person name="Zusman T."/>
            <person name="Lifshitz Z."/>
            <person name="Cohen O."/>
            <person name="Gilbert J.A."/>
            <person name="Pupko T."/>
            <person name="Shuman H.A."/>
            <person name="Segal G."/>
        </authorList>
    </citation>
    <scope>NUCLEOTIDE SEQUENCE [LARGE SCALE GENOMIC DNA]</scope>
    <source>
        <strain evidence="4 6">ATCC 43877</strain>
    </source>
</reference>
<dbReference type="GO" id="GO:0044780">
    <property type="term" value="P:bacterial-type flagellum assembly"/>
    <property type="evidence" value="ECO:0007669"/>
    <property type="project" value="InterPro"/>
</dbReference>
<evidence type="ECO:0000256" key="2">
    <source>
        <dbReference type="ARBA" id="ARBA00007703"/>
    </source>
</evidence>
<comment type="function">
    <text evidence="1">Required for the efficient initiation of filament assembly.</text>
</comment>
<dbReference type="InterPro" id="IPR036679">
    <property type="entry name" value="FlgN-like_sf"/>
</dbReference>
<dbReference type="EMBL" id="UGOG01000001">
    <property type="protein sequence ID" value="STX63276.1"/>
    <property type="molecule type" value="Genomic_DNA"/>
</dbReference>
<dbReference type="STRING" id="39962.Lmor_1681"/>
<evidence type="ECO:0000313" key="5">
    <source>
        <dbReference type="EMBL" id="STX63276.1"/>
    </source>
</evidence>
<dbReference type="Gene3D" id="1.20.58.300">
    <property type="entry name" value="FlgN-like"/>
    <property type="match status" value="1"/>
</dbReference>
<evidence type="ECO:0000313" key="4">
    <source>
        <dbReference type="EMBL" id="KTD34284.1"/>
    </source>
</evidence>
<organism evidence="5 7">
    <name type="scientific">Legionella moravica</name>
    <dbReference type="NCBI Taxonomy" id="39962"/>
    <lineage>
        <taxon>Bacteria</taxon>
        <taxon>Pseudomonadati</taxon>
        <taxon>Pseudomonadota</taxon>
        <taxon>Gammaproteobacteria</taxon>
        <taxon>Legionellales</taxon>
        <taxon>Legionellaceae</taxon>
        <taxon>Legionella</taxon>
    </lineage>
</organism>
<dbReference type="EMBL" id="LNYN01000020">
    <property type="protein sequence ID" value="KTD34284.1"/>
    <property type="molecule type" value="Genomic_DNA"/>
</dbReference>
<protein>
    <submittedName>
        <fullName evidence="5">Flagella synthesis protein FlgN</fullName>
    </submittedName>
    <submittedName>
        <fullName evidence="4">Flagellar biosynthesis/type III secretory pathway chaperone</fullName>
    </submittedName>
</protein>
<keyword evidence="5" id="KW-0969">Cilium</keyword>
<keyword evidence="3" id="KW-1005">Bacterial flagellum biogenesis</keyword>
<dbReference type="InterPro" id="IPR007809">
    <property type="entry name" value="FlgN-like"/>
</dbReference>
<comment type="similarity">
    <text evidence="2">Belongs to the FlgN family.</text>
</comment>
<name>A0A378JXY4_9GAMM</name>
<accession>A0A378JXY4</accession>
<dbReference type="Pfam" id="PF05130">
    <property type="entry name" value="FlgN"/>
    <property type="match status" value="1"/>
</dbReference>
<evidence type="ECO:0000313" key="7">
    <source>
        <dbReference type="Proteomes" id="UP000254040"/>
    </source>
</evidence>
<dbReference type="Proteomes" id="UP000254040">
    <property type="component" value="Unassembled WGS sequence"/>
</dbReference>
<proteinExistence type="inferred from homology"/>
<gene>
    <name evidence="4" type="ORF">Lmor_1681</name>
    <name evidence="5" type="ORF">NCTC12239_02219</name>
</gene>
<keyword evidence="5" id="KW-0282">Flagellum</keyword>
<dbReference type="OrthoDB" id="5653052at2"/>
<dbReference type="Proteomes" id="UP000054985">
    <property type="component" value="Unassembled WGS sequence"/>
</dbReference>
<evidence type="ECO:0000256" key="3">
    <source>
        <dbReference type="ARBA" id="ARBA00022795"/>
    </source>
</evidence>
<keyword evidence="6" id="KW-1185">Reference proteome</keyword>
<dbReference type="AlphaFoldDB" id="A0A378JXY4"/>
<keyword evidence="5" id="KW-0966">Cell projection</keyword>
<evidence type="ECO:0000313" key="6">
    <source>
        <dbReference type="Proteomes" id="UP000054985"/>
    </source>
</evidence>
<dbReference type="RefSeq" id="WP_028384227.1">
    <property type="nucleotide sequence ID" value="NZ_CAAAJG010000042.1"/>
</dbReference>
<dbReference type="SUPFAM" id="SSF140566">
    <property type="entry name" value="FlgN-like"/>
    <property type="match status" value="1"/>
</dbReference>
<sequence length="164" mass="18369">MNNNNNANKLIGHLEQEINWIEALNILLAEEKNVLSTRQFNQLEELAEKKQVLSTKLEESAKQRIDLINDTHPESSPNLSLQVFLKNCSVIEANKINTLNTKLIEQLSICRDLNTINGQVIASNIYTRQQIVNALSGNRVEATSIYTSSGDLTSSNSTNHHQKA</sequence>
<evidence type="ECO:0000256" key="1">
    <source>
        <dbReference type="ARBA" id="ARBA00002397"/>
    </source>
</evidence>
<reference evidence="5 7" key="2">
    <citation type="submission" date="2018-06" db="EMBL/GenBank/DDBJ databases">
        <authorList>
            <consortium name="Pathogen Informatics"/>
            <person name="Doyle S."/>
        </authorList>
    </citation>
    <scope>NUCLEOTIDE SEQUENCE [LARGE SCALE GENOMIC DNA]</scope>
    <source>
        <strain evidence="5 7">NCTC12239</strain>
    </source>
</reference>